<proteinExistence type="predicted"/>
<dbReference type="SMART" id="SM00429">
    <property type="entry name" value="IPT"/>
    <property type="match status" value="11"/>
</dbReference>
<feature type="domain" description="IPT/TIG" evidence="5">
    <location>
        <begin position="404"/>
        <end position="491"/>
    </location>
</feature>
<keyword evidence="3" id="KW-0732">Signal</keyword>
<comment type="subcellular location">
    <subcellularLocation>
        <location evidence="1">Secreted</location>
    </subcellularLocation>
</comment>
<evidence type="ECO:0000256" key="3">
    <source>
        <dbReference type="ARBA" id="ARBA00022729"/>
    </source>
</evidence>
<evidence type="ECO:0000256" key="4">
    <source>
        <dbReference type="SAM" id="Phobius"/>
    </source>
</evidence>
<organism evidence="6 7">
    <name type="scientific">Antiquaquibacter soli</name>
    <dbReference type="NCBI Taxonomy" id="3064523"/>
    <lineage>
        <taxon>Bacteria</taxon>
        <taxon>Bacillati</taxon>
        <taxon>Actinomycetota</taxon>
        <taxon>Actinomycetes</taxon>
        <taxon>Micrococcales</taxon>
        <taxon>Microbacteriaceae</taxon>
        <taxon>Antiquaquibacter</taxon>
    </lineage>
</organism>
<dbReference type="InterPro" id="IPR041286">
    <property type="entry name" value="MBG_2"/>
</dbReference>
<dbReference type="Pfam" id="PF01833">
    <property type="entry name" value="TIG"/>
    <property type="match status" value="12"/>
</dbReference>
<dbReference type="InterPro" id="IPR002909">
    <property type="entry name" value="IPT_dom"/>
</dbReference>
<evidence type="ECO:0000313" key="7">
    <source>
        <dbReference type="Proteomes" id="UP001241072"/>
    </source>
</evidence>
<keyword evidence="4" id="KW-0472">Membrane</keyword>
<feature type="domain" description="IPT/TIG" evidence="5">
    <location>
        <begin position="42"/>
        <end position="126"/>
    </location>
</feature>
<feature type="domain" description="IPT/TIG" evidence="5">
    <location>
        <begin position="582"/>
        <end position="667"/>
    </location>
</feature>
<dbReference type="InterPro" id="IPR033764">
    <property type="entry name" value="Sdr_B"/>
</dbReference>
<dbReference type="Pfam" id="PF18676">
    <property type="entry name" value="MBG_2"/>
    <property type="match status" value="28"/>
</dbReference>
<feature type="domain" description="IPT/TIG" evidence="5">
    <location>
        <begin position="315"/>
        <end position="402"/>
    </location>
</feature>
<dbReference type="SUPFAM" id="SSF81296">
    <property type="entry name" value="E set domains"/>
    <property type="match status" value="12"/>
</dbReference>
<dbReference type="CDD" id="cd00603">
    <property type="entry name" value="IPT_PCSR"/>
    <property type="match status" value="2"/>
</dbReference>
<evidence type="ECO:0000256" key="1">
    <source>
        <dbReference type="ARBA" id="ARBA00004613"/>
    </source>
</evidence>
<accession>A0ABT9BQN2</accession>
<feature type="domain" description="IPT/TIG" evidence="5">
    <location>
        <begin position="496"/>
        <end position="580"/>
    </location>
</feature>
<feature type="domain" description="IPT/TIG" evidence="5">
    <location>
        <begin position="848"/>
        <end position="930"/>
    </location>
</feature>
<feature type="domain" description="IPT/TIG" evidence="5">
    <location>
        <begin position="3368"/>
        <end position="3455"/>
    </location>
</feature>
<dbReference type="PANTHER" id="PTHR46769">
    <property type="entry name" value="POLYCYSTIC KIDNEY AND HEPATIC DISEASE 1 (AUTOSOMAL RECESSIVE)-LIKE 1"/>
    <property type="match status" value="1"/>
</dbReference>
<evidence type="ECO:0000313" key="6">
    <source>
        <dbReference type="EMBL" id="MDO7882939.1"/>
    </source>
</evidence>
<feature type="domain" description="IPT/TIG" evidence="5">
    <location>
        <begin position="668"/>
        <end position="754"/>
    </location>
</feature>
<dbReference type="EMBL" id="JAUQUB010000002">
    <property type="protein sequence ID" value="MDO7882939.1"/>
    <property type="molecule type" value="Genomic_DNA"/>
</dbReference>
<evidence type="ECO:0000256" key="2">
    <source>
        <dbReference type="ARBA" id="ARBA00022525"/>
    </source>
</evidence>
<dbReference type="InterPro" id="IPR013783">
    <property type="entry name" value="Ig-like_fold"/>
</dbReference>
<dbReference type="CDD" id="cd00102">
    <property type="entry name" value="IPT"/>
    <property type="match status" value="7"/>
</dbReference>
<dbReference type="Gene3D" id="2.60.40.10">
    <property type="entry name" value="Immunoglobulins"/>
    <property type="match status" value="13"/>
</dbReference>
<feature type="domain" description="IPT/TIG" evidence="5">
    <location>
        <begin position="131"/>
        <end position="218"/>
    </location>
</feature>
<feature type="domain" description="IPT/TIG" evidence="5">
    <location>
        <begin position="759"/>
        <end position="844"/>
    </location>
</feature>
<reference evidence="6 7" key="1">
    <citation type="submission" date="2023-07" db="EMBL/GenBank/DDBJ databases">
        <title>Protaetiibacter sp. nov WY-16 isolated from soil.</title>
        <authorList>
            <person name="Liu B."/>
            <person name="Wan Y."/>
        </authorList>
    </citation>
    <scope>NUCLEOTIDE SEQUENCE [LARGE SCALE GENOMIC DNA]</scope>
    <source>
        <strain evidence="6 7">WY-16</strain>
    </source>
</reference>
<dbReference type="Proteomes" id="UP001241072">
    <property type="component" value="Unassembled WGS sequence"/>
</dbReference>
<dbReference type="InterPro" id="IPR014756">
    <property type="entry name" value="Ig_E-set"/>
</dbReference>
<dbReference type="InterPro" id="IPR052387">
    <property type="entry name" value="Fibrocystin"/>
</dbReference>
<protein>
    <submittedName>
        <fullName evidence="6">MBG domain-containing protein</fullName>
    </submittedName>
</protein>
<feature type="transmembrane region" description="Helical" evidence="4">
    <location>
        <begin position="3682"/>
        <end position="3701"/>
    </location>
</feature>
<dbReference type="Pfam" id="PF17210">
    <property type="entry name" value="SdrD_B"/>
    <property type="match status" value="1"/>
</dbReference>
<dbReference type="PANTHER" id="PTHR46769:SF2">
    <property type="entry name" value="FIBROCYSTIN-L ISOFORM 2 PRECURSOR-RELATED"/>
    <property type="match status" value="1"/>
</dbReference>
<keyword evidence="4" id="KW-1133">Transmembrane helix</keyword>
<sequence>MRGLETRQFFARLSQAKIVAATLVTALVLVLVGPTAVGFAASPGIASVAPTGGPTTGGGTMTITGLGFGTQVPAVTIGGTAASDVVLVDDSTVTATIPAGSPGLADVVVTPVGGEPLTLSSGYEYAAPAQYPVFDTIAPATGPTTAGEPVTISGAYLEQVERIRFGSTDIDWRNFVSRGENGTSITVIAPYGAVGSVDVTLTTSSGTSVTKYGAYTYVAPTIASISPTSGPSAGGTAVTIAGTGFGTSGSVSVSIAGAAASNVVRVDPTRITATTGMASVGVGDVVVTITGVAGAPGPVTITGVGLYTVAPSVATPTISAVTPNSGPVSGGQSVTVTGTNFRAGNGSLATITFGGVSATVQSIATNGKSMTVVVPAHAAGAVDVQVSTVDGRATSRNGYTYNPAPVITGLSPASGIVAGGTFVTLTGSGFGATGVPVVTIDGRAATCVTRLSDTTISFVAPAGTSTGARTVEVTPATRGGSASLAGGYTYVAATTTPTISSVSPSSGLTSGGTTITLRGTGFTSATTPSVLVGGSCATDVVVVDATTITATTPTGVAGVRDVVVTTSTGQATAAASFTYRDAPAILTLSPSSGSTAGGQTVVITGRGFGETGTPVVTIGGQPVASVERLSDTQIRIVTQPGAPGAQAVQVTPAGGSTLNKPNAYTYLAPTVTSLQPYAGSTRGGTKVTITGTGFGDSGTPVVTFGGVPATSVVRVSSTQVTAVTPAHESGAVAVVVTPATGPSSGTKGNAFSYVTDVVTPIVTSSLPSRGPSEGGITVYVAGENFIGTNSVPATVTVGGVAATSVVVAADGESLTFRAPALAPGRYDLVVTTNEGSTTVRWAYTVAAPPVIDNCSAVSPRETSPEAGTSVTVTGSGFGASGTPTVTVGGVPATVLASSDTSVTFRMPGGPVGYPQIVVRPTTGGSPLTIDGCLLRTTEVRIEANSRVIQFGDPTPTFTATATGLYGDDALQSTSFVFSGNGYGPSTVPPTNAGTYTLMPADAVLSPGQISNYTVEYVSGLYIIRGFEATLKAVDTSKVYGDDDPEFSYTSTGLRPGHTITGAAFEFWGIDGTSYGPSTTPPTDAGTYRFAPTAAHVGGAESNYSFTYQWAYYTITPRPITIGAIPAFKVYGDADPAFEWTVRAGSLAYDDALPGTLSREEGEDVGQYDILQGSVDDPNYTITYLNDVLDITPRPISVTAADASKVYGDADPELTGESEGLLPGDYLDGYLAREPGENVGSYEITRGTLSASANYEIVSFSSGTFTITPRPLTVTLGDASKTYGDADPALLAEISEGSLVGGDQLSGSPSRAPGEDVGSYAIGGGSITAGANYEISFIDGLLTIEPRPIEVTADDQSKQYGDADPSPLAYTVTRGSLVGTDTLTGTLSRDEGEAVGVYAITPGSLGAGPNYEITVVGGELEIEPRSITVTADAATQVYGDADAALTWQVTSGSLVPGDSLDGQLDREPGTDVGEYAIGRGSLGNDSYTITFVPAELTITARPLTITADPASKEYGETDPQLTATADNLVEGDSLTGSLVREPGENVDSYAITAGTIGAGTNYTVSFQAGTFEITPRSLELRADDLSAEYGDPAPTPTVSVSAGALVPGDVLGAATFAPGILPTDAGEYSITPTGVAFASGSASNYEITFVAGTLVISPLAVEIAPDSLDKRFGEADPVLTYAASPVLVDGDEFSGALGRDSGEGVGRYAVTLGSLSAGPNYELTLAPAEFEILSRTIEVTAHAASKVYGDGDPVLEWEVTGGELVEGDPLTGSLSREPGEDAGSYRITLGDLGGGNYDIDFVDAGFTIEPRPVSLEIDNAEKQYGDEDPEFTYSADGLVNGDSLSGAPSRNAGEAVGEYEIGLGTLEASPNYIIAFVDPGVLTVTKRTITIAPTDKEIVYGDSLGSLDYSVIGGSLVDGDSIESVDVDVLGYTGDAGAYTLEASGAVIDGGASNYDVMYITGTLWVSPLEIVVTADDITKEYGDADPAFSWTSSPALIGDDALSGSLARDPGEDVGTYAITAGTLSGGSNYTVTVASGELEITVRTLEVTAQTASKTYGDADPSFGWSITSGSLLPGDSLSGELSRESGEDVGEYAITIGSLDNPNYVVEFVPADLTITARPIVIQVQDASKQYGDTDPELTATSADLVFEDTLTGSPEREPGEAVGEYEIGAGSLSASTNYTVTSVEPGEFTIGQRSITIAADDQEIVYGDAIDPDSFTIVEGSLAGADELDGVELSASPTGVGSVEIAASDARFATGDAANYAIQYRPGTLTVTPRPITVIAQAAIKTYGDPDPVIEYSLTEELQSGDSVSGALGREPGEGVGDYAVTLGSLGAGPNYELSLEPAIVTITPRHLTIFAQAATKTYGDADPALTFAMTGLLEGDSLSGELSRDPGEDVGGYAIRKGTLNNENYAISFESANLTITERTLTVTFDSVTKTYGDSDPELTFALDGLVGGDSVSGTATRLAGEDVGQYGIGLGSLNAGSNYVLELASGGSFTIEPRPLVIAADDAAIAYGDSLPAVGYSITEGTLVTGDALGSVSVAIDGAAADAGSYAIVAGDAVFATGSIDNYDIQYRDGTLTIEPRSLTVAAQDASKTYGDTDPVFGFDVDGLLPGDETTGSLDRTAGEDVATYLIRLGTVTAGPNYAIDFTPAYLTIEQRPITVTPLSGQSKVYGDGDPSLAWSVTSGSLVGEDSLSGSLGREAGEDVGDYAITIGTLGNGNYAIELGEGDFAITSKPITVSAQPATSVYGDADAPLEVTTDGLVGDDELSGAPSRTAGSAVGEYTILVGTISAGPNYTITFETAAYSITPRPVTVAADDQTIDYGDADPELTFEVTDGSVLGIDEFSGTLVRAAGDDAGEYAITQGTLALGSNYSLTVEPGTLTIEPRVIGITAVDASKVYGDADPALLPYSVTSGDLAAGDTPTGTLVREAGEHVGEYAILPGTLDAGPNYRFTVEGGTFEITPRPIEVTADNSTEVFGEPDPEFSWSVTDGGLIGTDALTGALDREAGDDVGDYAIRLGSLGNADYEISFVPATHSITPRPLTVTGDDVQKVYGASDPILSATVDGLVGDDQLGGAPVRESGEDVGTYRVLRGTLTAGSNYEIVSFEAGSFEITQRPIGVTVDDQSIVFGDEDPELTWSVTSGSLVGGDAISGVPERESGADVGEYRILTGSLDAGGNYGLVVTPGTLEITPRDATVVVSSEYTDFGEPTPAFTLTPVGLIEGDALLASELEFDGSSDVPVLPGFYEVGASILSTEAGPASNYRFSIEAGSWLISGPNAVYIDPPSGLTIGGLPFEIHGTGFGVETPVVLFDGVPATDVVLVGPGLIQGFTPEHAVGVVTVSVQTAGGTTDLVDAYTYVEPVPGPSIYSLSPGRGPVDGGTEVTIVGEHLVGTDGQNAVVLIDGVDATSVVVAEDGLSLTAVSPEGQVGPRDVDVLTVDGGVTFIQGFEYYDGPAGTVRGSLWLDLDEDGEWDASESPLVGVTVQLVPESDPVSGRQPAAALAATATTDADGEYVLENIPYGEWTLQLTGPGGTVLVGGAGSSDVAIPVTVDSGELVLDVPLVGRSAIVDALVRYTDGTAAPGATVTLRWAGPDGVLGTGDDVLIVVVADADGRFSVSGLPAGRYEVSGTDGSRSFGPVELTLEPLTEVEGAVFEIDLASPPAGGGGDASLAATGLDVMPLALGALVLLLLGAIIVGRAGRRELR</sequence>
<dbReference type="SUPFAM" id="SSF117074">
    <property type="entry name" value="Hypothetical protein PA1324"/>
    <property type="match status" value="1"/>
</dbReference>
<name>A0ABT9BQN2_9MICO</name>
<dbReference type="RefSeq" id="WP_305003368.1">
    <property type="nucleotide sequence ID" value="NZ_JAUQUB010000002.1"/>
</dbReference>
<keyword evidence="7" id="KW-1185">Reference proteome</keyword>
<feature type="domain" description="IPT/TIG" evidence="5">
    <location>
        <begin position="219"/>
        <end position="309"/>
    </location>
</feature>
<comment type="caution">
    <text evidence="6">The sequence shown here is derived from an EMBL/GenBank/DDBJ whole genome shotgun (WGS) entry which is preliminary data.</text>
</comment>
<keyword evidence="2" id="KW-0964">Secreted</keyword>
<keyword evidence="4" id="KW-0812">Transmembrane</keyword>
<gene>
    <name evidence="6" type="ORF">Q5716_11945</name>
</gene>
<evidence type="ECO:0000259" key="5">
    <source>
        <dbReference type="SMART" id="SM00429"/>
    </source>
</evidence>